<evidence type="ECO:0000313" key="2">
    <source>
        <dbReference type="EMBL" id="GAA2987823.1"/>
    </source>
</evidence>
<reference evidence="2 3" key="1">
    <citation type="journal article" date="2019" name="Int. J. Syst. Evol. Microbiol.">
        <title>The Global Catalogue of Microorganisms (GCM) 10K type strain sequencing project: providing services to taxonomists for standard genome sequencing and annotation.</title>
        <authorList>
            <consortium name="The Broad Institute Genomics Platform"/>
            <consortium name="The Broad Institute Genome Sequencing Center for Infectious Disease"/>
            <person name="Wu L."/>
            <person name="Ma J."/>
        </authorList>
    </citation>
    <scope>NUCLEOTIDE SEQUENCE [LARGE SCALE GENOMIC DNA]</scope>
    <source>
        <strain evidence="2 3">JCM 3106</strain>
    </source>
</reference>
<protein>
    <recommendedName>
        <fullName evidence="1">Lantibiotic dehydratase N-terminal domain-containing protein</fullName>
    </recommendedName>
</protein>
<comment type="caution">
    <text evidence="2">The sequence shown here is derived from an EMBL/GenBank/DDBJ whole genome shotgun (WGS) entry which is preliminary data.</text>
</comment>
<dbReference type="EMBL" id="BAAAWD010000002">
    <property type="protein sequence ID" value="GAA2987823.1"/>
    <property type="molecule type" value="Genomic_DNA"/>
</dbReference>
<gene>
    <name evidence="2" type="ORF">GCM10017559_04550</name>
</gene>
<keyword evidence="3" id="KW-1185">Reference proteome</keyword>
<dbReference type="RefSeq" id="WP_344887413.1">
    <property type="nucleotide sequence ID" value="NZ_BAAAWD010000002.1"/>
</dbReference>
<feature type="domain" description="Lantibiotic dehydratase N-terminal" evidence="1">
    <location>
        <begin position="76"/>
        <end position="699"/>
    </location>
</feature>
<evidence type="ECO:0000259" key="1">
    <source>
        <dbReference type="Pfam" id="PF04738"/>
    </source>
</evidence>
<proteinExistence type="predicted"/>
<dbReference type="InterPro" id="IPR006827">
    <property type="entry name" value="Lant_deHydtase_N"/>
</dbReference>
<dbReference type="Pfam" id="PF04738">
    <property type="entry name" value="Lant_dehydr_N"/>
    <property type="match status" value="1"/>
</dbReference>
<sequence length="776" mass="85368">MSEHHVPLGGTGWVLWRDVALRGAGFPARRFLEICDDELATAADSTAADSGAAYEKVYAAATERLSDAMGRIAVDGAFREAVAWQNPQVVRFTLDKVAAGESRAKRGRRHELTIATYLQRYCLKNDTVGFFGPFGWARLVPEDTGIVVDPGTGFLSRRTTYFEDWAIGTLAGTLAALPEVWPWLRPRRALSASLTGGLLRRPFDRPVTLTVAELRVLARCDGQRTVREIVGDPPVPATVAALLRLREVGAVRIDLSGPLESWPERTLAARIEAIADPRVRDRVSRPLRELTAAREGVAAAAGDADRLMKAQQELADTFERLTGREASRRSGGLYAGRTLVYEDTVRSAEVQVGSRALAALAAPLGLVLDSALWLVNTVGDRYDALAREIFDRETARTGRADLPLVQLLTTLMPELGQFTLSPESEIVHEVTAEFQEKWARILDLPPGDVREHRVSAAAIADRVALEFPVGPPRWSGARWFSPDLMVIATDAGSLARGEADYVLGELHCAANTIENRSFVSQHPDPGRLRQATAAAHPDGRLLIVPRADSPLTTSRMSRAAELMLPGNAYLSIGGEATEPPPGITMHSILDLFVTREGEALVVRHREENRTYPFLEAAGDPLTALTTNAFRPLGRSGHRPRVTVDRLVMSRETWTFPAAEPAWADLKDERSRYAAARSWRSRHGLPERGFVRVPSERKPLAMDFRSLPLVNLLAKLIRRTAGEGPGEVTVTEMLPDLDHLWLRDADGELYTAELRFIAVRSGSPRPWNMGPGFPDRR</sequence>
<organism evidence="2 3">
    <name type="scientific">Streptosporangium longisporum</name>
    <dbReference type="NCBI Taxonomy" id="46187"/>
    <lineage>
        <taxon>Bacteria</taxon>
        <taxon>Bacillati</taxon>
        <taxon>Actinomycetota</taxon>
        <taxon>Actinomycetes</taxon>
        <taxon>Streptosporangiales</taxon>
        <taxon>Streptosporangiaceae</taxon>
        <taxon>Streptosporangium</taxon>
    </lineage>
</organism>
<dbReference type="Proteomes" id="UP001499930">
    <property type="component" value="Unassembled WGS sequence"/>
</dbReference>
<evidence type="ECO:0000313" key="3">
    <source>
        <dbReference type="Proteomes" id="UP001499930"/>
    </source>
</evidence>
<accession>A0ABN3XQP7</accession>
<name>A0ABN3XQP7_9ACTN</name>